<evidence type="ECO:0000256" key="1">
    <source>
        <dbReference type="SAM" id="SignalP"/>
    </source>
</evidence>
<keyword evidence="3" id="KW-1185">Reference proteome</keyword>
<protein>
    <submittedName>
        <fullName evidence="2">Uncharacterized protein</fullName>
    </submittedName>
</protein>
<organism evidence="2 3">
    <name type="scientific">Sphagnum jensenii</name>
    <dbReference type="NCBI Taxonomy" id="128206"/>
    <lineage>
        <taxon>Eukaryota</taxon>
        <taxon>Viridiplantae</taxon>
        <taxon>Streptophyta</taxon>
        <taxon>Embryophyta</taxon>
        <taxon>Bryophyta</taxon>
        <taxon>Sphagnophytina</taxon>
        <taxon>Sphagnopsida</taxon>
        <taxon>Sphagnales</taxon>
        <taxon>Sphagnaceae</taxon>
        <taxon>Sphagnum</taxon>
    </lineage>
</organism>
<reference evidence="2 3" key="1">
    <citation type="submission" date="2024-02" db="EMBL/GenBank/DDBJ databases">
        <authorList>
            <consortium name="ELIXIR-Norway"/>
            <consortium name="Elixir Norway"/>
        </authorList>
    </citation>
    <scope>NUCLEOTIDE SEQUENCE [LARGE SCALE GENOMIC DNA]</scope>
</reference>
<feature type="signal peptide" evidence="1">
    <location>
        <begin position="1"/>
        <end position="21"/>
    </location>
</feature>
<evidence type="ECO:0000313" key="3">
    <source>
        <dbReference type="Proteomes" id="UP001497444"/>
    </source>
</evidence>
<name>A0ABP0WR33_9BRYO</name>
<dbReference type="Proteomes" id="UP001497444">
    <property type="component" value="Chromosome 2"/>
</dbReference>
<evidence type="ECO:0000313" key="2">
    <source>
        <dbReference type="EMBL" id="CAK9268138.1"/>
    </source>
</evidence>
<accession>A0ABP0WR33</accession>
<proteinExistence type="predicted"/>
<dbReference type="EMBL" id="OZ020097">
    <property type="protein sequence ID" value="CAK9268138.1"/>
    <property type="molecule type" value="Genomic_DNA"/>
</dbReference>
<keyword evidence="1" id="KW-0732">Signal</keyword>
<gene>
    <name evidence="2" type="ORF">CSSPJE1EN1_LOCUS13616</name>
</gene>
<feature type="chain" id="PRO_5047121651" evidence="1">
    <location>
        <begin position="22"/>
        <end position="82"/>
    </location>
</feature>
<sequence length="82" mass="9269">MLGLPYKKLAVFMLTIHAADCLVEIVVNNYTFDGCAKEISGLVYHDPIRVEMHKSQLANTAQSVLTMRLQRCLSWSVTLQDK</sequence>